<evidence type="ECO:0000313" key="9">
    <source>
        <dbReference type="EMBL" id="CAK9857128.1"/>
    </source>
</evidence>
<feature type="transmembrane region" description="Helical" evidence="8">
    <location>
        <begin position="41"/>
        <end position="62"/>
    </location>
</feature>
<sequence length="584" mass="65793">MVVHEQNLDAGTSCQCDEQLILNSSSAASCKFTMAAADQSIARVIFLVSINVVFLLAGLHILHFRSKFHYIADCSPAGEFTISQHAAGSASSSDDCTSDHCCNHNYTGASLNKKDITGQPYLMSHINVEASHSALSSVDQVLQSCNPCILVRNENLISTTAIQSSSSSSTNNVRRFETYGVAVHLFVKMSAYRGGSNTFAIIGLEAKEPARLYEDPPYECEWIPAGAHRALVKGVAFKMFPDDGNIYSHLYNAVTINCTFQENVGTDKMGGELVMYASYGEAFWRKAERIVALTEAPGEYQSTSAANNIYEYVYCGSPLFGNLSPQRIREWIAYHARFFGSKAHFFLYDAGGVHADVQRVLEPWITLGRVTVDNIRGQEKFDGYYHNQFMVVNDCFHRARHLARWLFFFDVDEYLWMPSDAGSLESMLAKFENHAQIIIWQNPMSRNMCIATDNVSDDPPVSLPIKWGFEKLVFRNVRKREHNDCKYAIQARKALATGIHRSGHLIGANTTVYADPLKYYHYHNTINRREELCQEFIHPKNKNKVYTNPWNGDPFVYDNGMAILGDEIKKFEQDSVVVPQQFIL</sequence>
<dbReference type="PANTHER" id="PTHR21461:SF12">
    <property type="entry name" value="GALACTAN BETA-1,4-GALACTOSYLTRANSFERASE GALS2"/>
    <property type="match status" value="1"/>
</dbReference>
<protein>
    <recommendedName>
        <fullName evidence="8">Glycosyltransferase family 92 protein</fullName>
        <ecNumber evidence="8">2.4.1.-</ecNumber>
    </recommendedName>
</protein>
<evidence type="ECO:0000256" key="2">
    <source>
        <dbReference type="ARBA" id="ARBA00007647"/>
    </source>
</evidence>
<evidence type="ECO:0000256" key="5">
    <source>
        <dbReference type="ARBA" id="ARBA00022692"/>
    </source>
</evidence>
<gene>
    <name evidence="9" type="ORF">CSSPJE1EN2_LOCUS123</name>
</gene>
<comment type="similarity">
    <text evidence="2 8">Belongs to the glycosyltransferase 92 family.</text>
</comment>
<evidence type="ECO:0000313" key="10">
    <source>
        <dbReference type="Proteomes" id="UP001497522"/>
    </source>
</evidence>
<evidence type="ECO:0000256" key="4">
    <source>
        <dbReference type="ARBA" id="ARBA00022679"/>
    </source>
</evidence>
<dbReference type="Pfam" id="PF01697">
    <property type="entry name" value="Glyco_transf_92"/>
    <property type="match status" value="1"/>
</dbReference>
<name>A0ABP1A288_9BRYO</name>
<dbReference type="Proteomes" id="UP001497522">
    <property type="component" value="Chromosome 1"/>
</dbReference>
<reference evidence="9 10" key="1">
    <citation type="submission" date="2024-03" db="EMBL/GenBank/DDBJ databases">
        <authorList>
            <consortium name="ELIXIR-Norway"/>
            <consortium name="Elixir Norway"/>
        </authorList>
    </citation>
    <scope>NUCLEOTIDE SEQUENCE [LARGE SCALE GENOMIC DNA]</scope>
</reference>
<comment type="subcellular location">
    <subcellularLocation>
        <location evidence="1">Membrane</location>
        <topology evidence="1">Single-pass membrane protein</topology>
    </subcellularLocation>
</comment>
<keyword evidence="10" id="KW-1185">Reference proteome</keyword>
<evidence type="ECO:0000256" key="1">
    <source>
        <dbReference type="ARBA" id="ARBA00004167"/>
    </source>
</evidence>
<evidence type="ECO:0000256" key="7">
    <source>
        <dbReference type="ARBA" id="ARBA00023136"/>
    </source>
</evidence>
<proteinExistence type="inferred from homology"/>
<dbReference type="PANTHER" id="PTHR21461">
    <property type="entry name" value="GLYCOSYLTRANSFERASE FAMILY 92 PROTEIN"/>
    <property type="match status" value="1"/>
</dbReference>
<keyword evidence="6 8" id="KW-1133">Transmembrane helix</keyword>
<accession>A0ABP1A288</accession>
<evidence type="ECO:0000256" key="3">
    <source>
        <dbReference type="ARBA" id="ARBA00022676"/>
    </source>
</evidence>
<keyword evidence="7 8" id="KW-0472">Membrane</keyword>
<keyword evidence="3 8" id="KW-0328">Glycosyltransferase</keyword>
<dbReference type="EMBL" id="OZ023702">
    <property type="protein sequence ID" value="CAK9857128.1"/>
    <property type="molecule type" value="Genomic_DNA"/>
</dbReference>
<evidence type="ECO:0000256" key="8">
    <source>
        <dbReference type="RuleBase" id="RU366017"/>
    </source>
</evidence>
<dbReference type="EC" id="2.4.1.-" evidence="8"/>
<organism evidence="9 10">
    <name type="scientific">Sphagnum jensenii</name>
    <dbReference type="NCBI Taxonomy" id="128206"/>
    <lineage>
        <taxon>Eukaryota</taxon>
        <taxon>Viridiplantae</taxon>
        <taxon>Streptophyta</taxon>
        <taxon>Embryophyta</taxon>
        <taxon>Bryophyta</taxon>
        <taxon>Sphagnophytina</taxon>
        <taxon>Sphagnopsida</taxon>
        <taxon>Sphagnales</taxon>
        <taxon>Sphagnaceae</taxon>
        <taxon>Sphagnum</taxon>
    </lineage>
</organism>
<keyword evidence="4 8" id="KW-0808">Transferase</keyword>
<dbReference type="InterPro" id="IPR008166">
    <property type="entry name" value="Glyco_transf_92"/>
</dbReference>
<keyword evidence="5 8" id="KW-0812">Transmembrane</keyword>
<evidence type="ECO:0000256" key="6">
    <source>
        <dbReference type="ARBA" id="ARBA00022989"/>
    </source>
</evidence>